<keyword evidence="2" id="KW-1185">Reference proteome</keyword>
<sequence>MTLNANIYELDRPQVYLVFEALKH</sequence>
<dbReference type="EMBL" id="AAOE01000039">
    <property type="protein sequence ID" value="EAR07534.1"/>
    <property type="molecule type" value="Genomic_DNA"/>
</dbReference>
<organism evidence="1 2">
    <name type="scientific">Reinekea blandensis MED297</name>
    <dbReference type="NCBI Taxonomy" id="314283"/>
    <lineage>
        <taxon>Bacteria</taxon>
        <taxon>Pseudomonadati</taxon>
        <taxon>Pseudomonadota</taxon>
        <taxon>Gammaproteobacteria</taxon>
        <taxon>Oceanospirillales</taxon>
        <taxon>Saccharospirillaceae</taxon>
        <taxon>Reinekea</taxon>
    </lineage>
</organism>
<evidence type="ECO:0000313" key="1">
    <source>
        <dbReference type="EMBL" id="EAR07534.1"/>
    </source>
</evidence>
<accession>A4BK01</accession>
<comment type="caution">
    <text evidence="1">The sequence shown here is derived from an EMBL/GenBank/DDBJ whole genome shotgun (WGS) entry which is preliminary data.</text>
</comment>
<reference evidence="1 2" key="1">
    <citation type="submission" date="2006-02" db="EMBL/GenBank/DDBJ databases">
        <authorList>
            <person name="Pinhassi J."/>
            <person name="Pedros-Alio C."/>
            <person name="Ferriera S."/>
            <person name="Johnson J."/>
            <person name="Kravitz S."/>
            <person name="Halpern A."/>
            <person name="Remington K."/>
            <person name="Beeson K."/>
            <person name="Tran B."/>
            <person name="Rogers Y.-H."/>
            <person name="Friedman R."/>
            <person name="Venter J.C."/>
        </authorList>
    </citation>
    <scope>NUCLEOTIDE SEQUENCE [LARGE SCALE GENOMIC DNA]</scope>
    <source>
        <strain evidence="1 2">MED297</strain>
    </source>
</reference>
<evidence type="ECO:0000313" key="2">
    <source>
        <dbReference type="Proteomes" id="UP000005953"/>
    </source>
</evidence>
<name>A4BK01_9GAMM</name>
<dbReference type="Proteomes" id="UP000005953">
    <property type="component" value="Unassembled WGS sequence"/>
</dbReference>
<gene>
    <name evidence="1" type="ORF">MED297_04679</name>
</gene>
<protein>
    <submittedName>
        <fullName evidence="1">Uncharacterized protein</fullName>
    </submittedName>
</protein>
<dbReference type="HOGENOM" id="CLU_3421154_0_0_6"/>
<dbReference type="AlphaFoldDB" id="A4BK01"/>
<proteinExistence type="predicted"/>